<evidence type="ECO:0008006" key="4">
    <source>
        <dbReference type="Google" id="ProtNLM"/>
    </source>
</evidence>
<keyword evidence="1" id="KW-0812">Transmembrane</keyword>
<feature type="transmembrane region" description="Helical" evidence="1">
    <location>
        <begin position="122"/>
        <end position="140"/>
    </location>
</feature>
<keyword evidence="1" id="KW-0472">Membrane</keyword>
<accession>A0ABS4FQ50</accession>
<evidence type="ECO:0000313" key="3">
    <source>
        <dbReference type="Proteomes" id="UP001519272"/>
    </source>
</evidence>
<organism evidence="2 3">
    <name type="scientific">Paenibacillus turicensis</name>
    <dbReference type="NCBI Taxonomy" id="160487"/>
    <lineage>
        <taxon>Bacteria</taxon>
        <taxon>Bacillati</taxon>
        <taxon>Bacillota</taxon>
        <taxon>Bacilli</taxon>
        <taxon>Bacillales</taxon>
        <taxon>Paenibacillaceae</taxon>
        <taxon>Paenibacillus</taxon>
    </lineage>
</organism>
<keyword evidence="1" id="KW-1133">Transmembrane helix</keyword>
<keyword evidence="3" id="KW-1185">Reference proteome</keyword>
<evidence type="ECO:0000256" key="1">
    <source>
        <dbReference type="SAM" id="Phobius"/>
    </source>
</evidence>
<dbReference type="EMBL" id="JAGGKG010000004">
    <property type="protein sequence ID" value="MBP1904707.1"/>
    <property type="molecule type" value="Genomic_DNA"/>
</dbReference>
<feature type="transmembrane region" description="Helical" evidence="1">
    <location>
        <begin position="63"/>
        <end position="83"/>
    </location>
</feature>
<gene>
    <name evidence="2" type="ORF">J2Z32_001330</name>
</gene>
<evidence type="ECO:0000313" key="2">
    <source>
        <dbReference type="EMBL" id="MBP1904707.1"/>
    </source>
</evidence>
<feature type="transmembrane region" description="Helical" evidence="1">
    <location>
        <begin position="152"/>
        <end position="172"/>
    </location>
</feature>
<dbReference type="RefSeq" id="WP_210088371.1">
    <property type="nucleotide sequence ID" value="NZ_JAGGKG010000004.1"/>
</dbReference>
<protein>
    <recommendedName>
        <fullName evidence="4">YmcC</fullName>
    </recommendedName>
</protein>
<reference evidence="2 3" key="1">
    <citation type="submission" date="2021-03" db="EMBL/GenBank/DDBJ databases">
        <title>Genomic Encyclopedia of Type Strains, Phase IV (KMG-IV): sequencing the most valuable type-strain genomes for metagenomic binning, comparative biology and taxonomic classification.</title>
        <authorList>
            <person name="Goeker M."/>
        </authorList>
    </citation>
    <scope>NUCLEOTIDE SEQUENCE [LARGE SCALE GENOMIC DNA]</scope>
    <source>
        <strain evidence="2 3">DSM 14349</strain>
    </source>
</reference>
<proteinExistence type="predicted"/>
<name>A0ABS4FQ50_9BACL</name>
<comment type="caution">
    <text evidence="2">The sequence shown here is derived from an EMBL/GenBank/DDBJ whole genome shotgun (WGS) entry which is preliminary data.</text>
</comment>
<feature type="transmembrane region" description="Helical" evidence="1">
    <location>
        <begin position="6"/>
        <end position="27"/>
    </location>
</feature>
<feature type="transmembrane region" description="Helical" evidence="1">
    <location>
        <begin position="34"/>
        <end position="51"/>
    </location>
</feature>
<sequence>MMLAIIIACEVLFWVFVLAGLVCRYLLRMRRLGALLLFCTPIIDIVLLVTTSLHLKNGATADFVHGLAAIYIGLSIAFGHSMIKWADVRFAHRFAGGPAPVKKPKFGAAHARHLRIGWLQHLLAWVIGCLCLYGVIWYVGAPERTEPLKQFFQTWTMILGIDFLISFSYTLWPRKEGSGSQSG</sequence>
<dbReference type="Proteomes" id="UP001519272">
    <property type="component" value="Unassembled WGS sequence"/>
</dbReference>